<gene>
    <name evidence="1" type="ORF">BT96DRAFT_979768</name>
</gene>
<accession>A0A6A4H1J4</accession>
<evidence type="ECO:0000313" key="1">
    <source>
        <dbReference type="EMBL" id="KAE9391593.1"/>
    </source>
</evidence>
<name>A0A6A4H1J4_9AGAR</name>
<dbReference type="OrthoDB" id="3130760at2759"/>
<sequence>MSVPRRIVNRVNRLNEKAMHFQGVVEGTLFTIEGETCVVPIPIIRQINMPTRSSPDYLYTEYWIFSVNDTLSTTRAMVTNRNSTALASAKDDFCFIAYYLKPSLLSTILTPTNDVLADIINSSAVPSGDVLVVKFSYDRSSVQPIDMIQDASNVKLLLERFVNSPMLFLATLDSSDSAIIGPFILSFLNISDNSHLPLLIAAPRSSLVTWLHCAVVERWTLESSITPKVFVDHVHFYLAYCTLKGRRIRLLFSKDMHTPIYLLLAFSNLASANVLTAQSMYMPYPRQVLYNNFQVINWSHDSMPAMWRTFTDSATWNLRWGSTREGLDLSSRWTITGMCEDPQCPLEGTWTMHAKLFPW</sequence>
<protein>
    <submittedName>
        <fullName evidence="1">Uncharacterized protein</fullName>
    </submittedName>
</protein>
<dbReference type="EMBL" id="ML769618">
    <property type="protein sequence ID" value="KAE9391593.1"/>
    <property type="molecule type" value="Genomic_DNA"/>
</dbReference>
<proteinExistence type="predicted"/>
<dbReference type="AlphaFoldDB" id="A0A6A4H1J4"/>
<evidence type="ECO:0000313" key="2">
    <source>
        <dbReference type="Proteomes" id="UP000799118"/>
    </source>
</evidence>
<reference evidence="1" key="1">
    <citation type="journal article" date="2019" name="Environ. Microbiol.">
        <title>Fungal ecological strategies reflected in gene transcription - a case study of two litter decomposers.</title>
        <authorList>
            <person name="Barbi F."/>
            <person name="Kohler A."/>
            <person name="Barry K."/>
            <person name="Baskaran P."/>
            <person name="Daum C."/>
            <person name="Fauchery L."/>
            <person name="Ihrmark K."/>
            <person name="Kuo A."/>
            <person name="LaButti K."/>
            <person name="Lipzen A."/>
            <person name="Morin E."/>
            <person name="Grigoriev I.V."/>
            <person name="Henrissat B."/>
            <person name="Lindahl B."/>
            <person name="Martin F."/>
        </authorList>
    </citation>
    <scope>NUCLEOTIDE SEQUENCE</scope>
    <source>
        <strain evidence="1">JB14</strain>
    </source>
</reference>
<organism evidence="1 2">
    <name type="scientific">Gymnopus androsaceus JB14</name>
    <dbReference type="NCBI Taxonomy" id="1447944"/>
    <lineage>
        <taxon>Eukaryota</taxon>
        <taxon>Fungi</taxon>
        <taxon>Dikarya</taxon>
        <taxon>Basidiomycota</taxon>
        <taxon>Agaricomycotina</taxon>
        <taxon>Agaricomycetes</taxon>
        <taxon>Agaricomycetidae</taxon>
        <taxon>Agaricales</taxon>
        <taxon>Marasmiineae</taxon>
        <taxon>Omphalotaceae</taxon>
        <taxon>Gymnopus</taxon>
    </lineage>
</organism>
<keyword evidence="2" id="KW-1185">Reference proteome</keyword>
<dbReference type="Proteomes" id="UP000799118">
    <property type="component" value="Unassembled WGS sequence"/>
</dbReference>